<comment type="caution">
    <text evidence="2">The sequence shown here is derived from an EMBL/GenBank/DDBJ whole genome shotgun (WGS) entry which is preliminary data.</text>
</comment>
<proteinExistence type="predicted"/>
<reference evidence="2 3" key="1">
    <citation type="submission" date="2015-06" db="EMBL/GenBank/DDBJ databases">
        <title>Draft genome of the ant-associated black yeast Phialophora attae CBS 131958.</title>
        <authorList>
            <person name="Moreno L.F."/>
            <person name="Stielow B.J."/>
            <person name="de Hoog S."/>
            <person name="Vicente V.A."/>
            <person name="Weiss V.A."/>
            <person name="de Vries M."/>
            <person name="Cruz L.M."/>
            <person name="Souza E.M."/>
        </authorList>
    </citation>
    <scope>NUCLEOTIDE SEQUENCE [LARGE SCALE GENOMIC DNA]</scope>
    <source>
        <strain evidence="2 3">CBS 131958</strain>
    </source>
</reference>
<sequence length="408" mass="46265">MGTIFLKPDFELVHSSETDIKIASIAWGWQLGFSVLTAAKAAAQAIRIWRRTDRVTGYVIMVWAEILSNVIWGLLTWLYLNAIIPPSFTLFFVIVLLWCIELHCLVQIIVNRLSLLIHCPTRISWIKWGCFGYICLFNTTVMIIWIPAQLQYQPWHKINLVWDRVEKGAFLILDVSLHVYFVYLVKTKLISGGLRKYWPLFRFNVATIFISVSMDVLIIAMMSMHNPLMYMQFHPVAYMIKLNIEMNMAHLIGKIARSHDNSSFELSDATSAPSRQVDATKERVIGAGGGYSLAKSSVPMNKFRLGSIGLKGFDPSMSEVADYPSDRYAAWVTSAPHGADLTRDSYVRDKRTLRRSSKWRKTKSDDTVLLSSLSLSRISKDTDVTVVAEDASDEVEPTNGWRGDNALV</sequence>
<dbReference type="AlphaFoldDB" id="A0A0N0NJW9"/>
<feature type="transmembrane region" description="Helical" evidence="1">
    <location>
        <begin position="168"/>
        <end position="185"/>
    </location>
</feature>
<dbReference type="RefSeq" id="XP_017997341.1">
    <property type="nucleotide sequence ID" value="XM_018139063.1"/>
</dbReference>
<gene>
    <name evidence="2" type="ORF">AB675_10300</name>
</gene>
<organism evidence="2 3">
    <name type="scientific">Cyphellophora attinorum</name>
    <dbReference type="NCBI Taxonomy" id="1664694"/>
    <lineage>
        <taxon>Eukaryota</taxon>
        <taxon>Fungi</taxon>
        <taxon>Dikarya</taxon>
        <taxon>Ascomycota</taxon>
        <taxon>Pezizomycotina</taxon>
        <taxon>Eurotiomycetes</taxon>
        <taxon>Chaetothyriomycetidae</taxon>
        <taxon>Chaetothyriales</taxon>
        <taxon>Cyphellophoraceae</taxon>
        <taxon>Cyphellophora</taxon>
    </lineage>
</organism>
<dbReference type="EMBL" id="LFJN01000024">
    <property type="protein sequence ID" value="KPI37378.1"/>
    <property type="molecule type" value="Genomic_DNA"/>
</dbReference>
<dbReference type="PANTHER" id="PTHR35179:SF1">
    <property type="entry name" value="INTEGRAL MEMBRANE PROTEIN"/>
    <property type="match status" value="1"/>
</dbReference>
<name>A0A0N0NJW9_9EURO</name>
<dbReference type="GeneID" id="28730943"/>
<dbReference type="PANTHER" id="PTHR35179">
    <property type="entry name" value="PROTEIN CBG02620"/>
    <property type="match status" value="1"/>
</dbReference>
<keyword evidence="1" id="KW-0472">Membrane</keyword>
<evidence type="ECO:0000256" key="1">
    <source>
        <dbReference type="SAM" id="Phobius"/>
    </source>
</evidence>
<feature type="transmembrane region" description="Helical" evidence="1">
    <location>
        <begin position="197"/>
        <end position="222"/>
    </location>
</feature>
<protein>
    <recommendedName>
        <fullName evidence="4">Integral membrane protein</fullName>
    </recommendedName>
</protein>
<feature type="transmembrane region" description="Helical" evidence="1">
    <location>
        <begin position="55"/>
        <end position="80"/>
    </location>
</feature>
<keyword evidence="1" id="KW-0812">Transmembrane</keyword>
<dbReference type="OrthoDB" id="4133757at2759"/>
<dbReference type="Proteomes" id="UP000038010">
    <property type="component" value="Unassembled WGS sequence"/>
</dbReference>
<feature type="transmembrane region" description="Helical" evidence="1">
    <location>
        <begin position="130"/>
        <end position="148"/>
    </location>
</feature>
<feature type="transmembrane region" description="Helical" evidence="1">
    <location>
        <begin position="86"/>
        <end position="110"/>
    </location>
</feature>
<evidence type="ECO:0000313" key="2">
    <source>
        <dbReference type="EMBL" id="KPI37378.1"/>
    </source>
</evidence>
<keyword evidence="1" id="KW-1133">Transmembrane helix</keyword>
<dbReference type="VEuPathDB" id="FungiDB:AB675_10300"/>
<evidence type="ECO:0000313" key="3">
    <source>
        <dbReference type="Proteomes" id="UP000038010"/>
    </source>
</evidence>
<keyword evidence="3" id="KW-1185">Reference proteome</keyword>
<accession>A0A0N0NJW9</accession>
<evidence type="ECO:0008006" key="4">
    <source>
        <dbReference type="Google" id="ProtNLM"/>
    </source>
</evidence>